<dbReference type="Proteomes" id="UP001500359">
    <property type="component" value="Unassembled WGS sequence"/>
</dbReference>
<sequence length="161" mass="17985">MRRVISFFFLVVFSQGIASAAVIEYEFDTLTFTDNHQINGAFTYNTLEDRLIALSVSLFGPVYNIDFNIDDLASPDAFSIEFSNSIFGDSANEGFQLFKDDVLVATGQYGVGVNDTCYFDPETCSDSLFNLYSNSQVVDAPQPSYLLVLGLALLFRRKIFQ</sequence>
<protein>
    <recommendedName>
        <fullName evidence="4">PEP-CTERM protein-sorting domain-containing protein</fullName>
    </recommendedName>
</protein>
<name>A0ABN1LD90_9ALTE</name>
<gene>
    <name evidence="2" type="ORF">GCM10009114_05920</name>
</gene>
<feature type="signal peptide" evidence="1">
    <location>
        <begin position="1"/>
        <end position="20"/>
    </location>
</feature>
<evidence type="ECO:0000256" key="1">
    <source>
        <dbReference type="SAM" id="SignalP"/>
    </source>
</evidence>
<proteinExistence type="predicted"/>
<dbReference type="RefSeq" id="WP_343856336.1">
    <property type="nucleotide sequence ID" value="NZ_BAAAFD010000001.1"/>
</dbReference>
<feature type="chain" id="PRO_5045783217" description="PEP-CTERM protein-sorting domain-containing protein" evidence="1">
    <location>
        <begin position="21"/>
        <end position="161"/>
    </location>
</feature>
<comment type="caution">
    <text evidence="2">The sequence shown here is derived from an EMBL/GenBank/DDBJ whole genome shotgun (WGS) entry which is preliminary data.</text>
</comment>
<evidence type="ECO:0008006" key="4">
    <source>
        <dbReference type="Google" id="ProtNLM"/>
    </source>
</evidence>
<keyword evidence="3" id="KW-1185">Reference proteome</keyword>
<evidence type="ECO:0000313" key="3">
    <source>
        <dbReference type="Proteomes" id="UP001500359"/>
    </source>
</evidence>
<dbReference type="EMBL" id="BAAAFD010000001">
    <property type="protein sequence ID" value="GAA0853353.1"/>
    <property type="molecule type" value="Genomic_DNA"/>
</dbReference>
<keyword evidence="1" id="KW-0732">Signal</keyword>
<evidence type="ECO:0000313" key="2">
    <source>
        <dbReference type="EMBL" id="GAA0853353.1"/>
    </source>
</evidence>
<accession>A0ABN1LD90</accession>
<organism evidence="2 3">
    <name type="scientific">Aliiglaciecola litoralis</name>
    <dbReference type="NCBI Taxonomy" id="582857"/>
    <lineage>
        <taxon>Bacteria</taxon>
        <taxon>Pseudomonadati</taxon>
        <taxon>Pseudomonadota</taxon>
        <taxon>Gammaproteobacteria</taxon>
        <taxon>Alteromonadales</taxon>
        <taxon>Alteromonadaceae</taxon>
        <taxon>Aliiglaciecola</taxon>
    </lineage>
</organism>
<reference evidence="2 3" key="1">
    <citation type="journal article" date="2019" name="Int. J. Syst. Evol. Microbiol.">
        <title>The Global Catalogue of Microorganisms (GCM) 10K type strain sequencing project: providing services to taxonomists for standard genome sequencing and annotation.</title>
        <authorList>
            <consortium name="The Broad Institute Genomics Platform"/>
            <consortium name="The Broad Institute Genome Sequencing Center for Infectious Disease"/>
            <person name="Wu L."/>
            <person name="Ma J."/>
        </authorList>
    </citation>
    <scope>NUCLEOTIDE SEQUENCE [LARGE SCALE GENOMIC DNA]</scope>
    <source>
        <strain evidence="2 3">JCM 15896</strain>
    </source>
</reference>